<feature type="transmembrane region" description="Helical" evidence="6">
    <location>
        <begin position="39"/>
        <end position="62"/>
    </location>
</feature>
<name>A0A7V7UAI6_9FIRM</name>
<feature type="transmembrane region" description="Helical" evidence="6">
    <location>
        <begin position="343"/>
        <end position="366"/>
    </location>
</feature>
<evidence type="ECO:0000256" key="3">
    <source>
        <dbReference type="ARBA" id="ARBA00022692"/>
    </source>
</evidence>
<feature type="transmembrane region" description="Helical" evidence="6">
    <location>
        <begin position="182"/>
        <end position="199"/>
    </location>
</feature>
<keyword evidence="4 6" id="KW-1133">Transmembrane helix</keyword>
<accession>A0A7V7UAI6</accession>
<organism evidence="7 8">
    <name type="scientific">Candidatus Galacturonatibacter soehngenii</name>
    <dbReference type="NCBI Taxonomy" id="2307010"/>
    <lineage>
        <taxon>Bacteria</taxon>
        <taxon>Bacillati</taxon>
        <taxon>Bacillota</taxon>
        <taxon>Clostridia</taxon>
        <taxon>Lachnospirales</taxon>
        <taxon>Lachnospiraceae</taxon>
        <taxon>Candidatus Galacturonatibacter</taxon>
    </lineage>
</organism>
<feature type="transmembrane region" description="Helical" evidence="6">
    <location>
        <begin position="157"/>
        <end position="176"/>
    </location>
</feature>
<dbReference type="GO" id="GO:0005886">
    <property type="term" value="C:plasma membrane"/>
    <property type="evidence" value="ECO:0007669"/>
    <property type="project" value="UniProtKB-SubCell"/>
</dbReference>
<sequence>MDKKRLVINLTAQLLSLFVYMGINIVLTPYLKSNIGETAYSYIQIANGFIMYVQILVSALNTMASRFITINIHQNNYDEANKYFTSVFYSNVIASGFLIVPSLVFITFLDKIINIEPSSLVGDVKLLFFFVFINYFITIITSIFSVATYATNRLDLLAVKTIQSELIRAALLVGAYVFLRPYLWYCGIVSVICTIYLSFANRRFTTQLLPDIKINRKYFDLKKIWELVSLGLWNSITRLGQVLLDQIDLLIANIFISPQAAAVIGYSKVLPSTISTLMGSVIGIFNPQITIAYAKEDTEELVQVIKSCNRMLIFLLSIPLAFLTIYAKEFYRLWMPEENINVLYSLTILSVGTLYVSMSIQVLYHVFIITKKVKENSLVMLLSGVSTTLIVFILLKTTNLGIYAVAGVSTVIGLIRNLTFTPMYAAKSLGVKWYRFYSDIGLGFVSIGSIVILGMLSKQIIPIDSYFRLFLIGIPTGILAVILNYFIILTRNERVLIMDKVKQSVNKF</sequence>
<evidence type="ECO:0000256" key="5">
    <source>
        <dbReference type="ARBA" id="ARBA00023136"/>
    </source>
</evidence>
<dbReference type="OrthoDB" id="3224024at2"/>
<keyword evidence="5 6" id="KW-0472">Membrane</keyword>
<dbReference type="CDD" id="cd12082">
    <property type="entry name" value="MATE_like"/>
    <property type="match status" value="1"/>
</dbReference>
<dbReference type="AlphaFoldDB" id="A0A7V7UAI6"/>
<dbReference type="RefSeq" id="WP_151148468.1">
    <property type="nucleotide sequence ID" value="NZ_WAGX01000008.1"/>
</dbReference>
<evidence type="ECO:0000256" key="2">
    <source>
        <dbReference type="ARBA" id="ARBA00022475"/>
    </source>
</evidence>
<feature type="transmembrane region" description="Helical" evidence="6">
    <location>
        <begin position="7"/>
        <end position="27"/>
    </location>
</feature>
<feature type="transmembrane region" description="Helical" evidence="6">
    <location>
        <begin position="467"/>
        <end position="488"/>
    </location>
</feature>
<feature type="transmembrane region" description="Helical" evidence="6">
    <location>
        <begin position="401"/>
        <end position="419"/>
    </location>
</feature>
<gene>
    <name evidence="7" type="ORF">F7O84_18055</name>
</gene>
<evidence type="ECO:0000313" key="8">
    <source>
        <dbReference type="Proteomes" id="UP000461768"/>
    </source>
</evidence>
<feature type="transmembrane region" description="Helical" evidence="6">
    <location>
        <begin position="378"/>
        <end position="395"/>
    </location>
</feature>
<keyword evidence="8" id="KW-1185">Reference proteome</keyword>
<evidence type="ECO:0000256" key="1">
    <source>
        <dbReference type="ARBA" id="ARBA00004651"/>
    </source>
</evidence>
<reference evidence="7 8" key="2">
    <citation type="submission" date="2020-02" db="EMBL/GenBank/DDBJ databases">
        <title>Candidatus Galacturonibacter soehngenii shows hetero-acetogenic catabolism of galacturonic acid but lacks a canonical carbon monoxide dehydrogenase/acetyl-CoA synthase complex.</title>
        <authorList>
            <person name="Diender M."/>
            <person name="Stouten G.R."/>
            <person name="Petersen J.F."/>
            <person name="Nielsen P.H."/>
            <person name="Dueholm M.S."/>
            <person name="Pronk J.T."/>
            <person name="Van Loosdrecht M.C.M."/>
        </authorList>
    </citation>
    <scope>NUCLEOTIDE SEQUENCE [LARGE SCALE GENOMIC DNA]</scope>
    <source>
        <strain evidence="7">GalUA</strain>
    </source>
</reference>
<feature type="transmembrane region" description="Helical" evidence="6">
    <location>
        <begin position="311"/>
        <end position="331"/>
    </location>
</feature>
<reference evidence="7 8" key="1">
    <citation type="submission" date="2019-09" db="EMBL/GenBank/DDBJ databases">
        <authorList>
            <person name="Valk L.C."/>
        </authorList>
    </citation>
    <scope>NUCLEOTIDE SEQUENCE [LARGE SCALE GENOMIC DNA]</scope>
    <source>
        <strain evidence="7">GalUA</strain>
    </source>
</reference>
<dbReference type="PANTHER" id="PTHR30250:SF26">
    <property type="entry name" value="PSMA PROTEIN"/>
    <property type="match status" value="1"/>
</dbReference>
<dbReference type="InterPro" id="IPR050833">
    <property type="entry name" value="Poly_Biosynth_Transport"/>
</dbReference>
<dbReference type="Proteomes" id="UP000461768">
    <property type="component" value="Unassembled WGS sequence"/>
</dbReference>
<feature type="transmembrane region" description="Helical" evidence="6">
    <location>
        <begin position="440"/>
        <end position="461"/>
    </location>
</feature>
<comment type="subcellular location">
    <subcellularLocation>
        <location evidence="1">Cell membrane</location>
        <topology evidence="1">Multi-pass membrane protein</topology>
    </subcellularLocation>
</comment>
<dbReference type="EMBL" id="WAGX01000008">
    <property type="protein sequence ID" value="KAB1434391.1"/>
    <property type="molecule type" value="Genomic_DNA"/>
</dbReference>
<evidence type="ECO:0000256" key="6">
    <source>
        <dbReference type="SAM" id="Phobius"/>
    </source>
</evidence>
<feature type="transmembrane region" description="Helical" evidence="6">
    <location>
        <begin position="83"/>
        <end position="106"/>
    </location>
</feature>
<dbReference type="PANTHER" id="PTHR30250">
    <property type="entry name" value="PST FAMILY PREDICTED COLANIC ACID TRANSPORTER"/>
    <property type="match status" value="1"/>
</dbReference>
<comment type="caution">
    <text evidence="7">The sequence shown here is derived from an EMBL/GenBank/DDBJ whole genome shotgun (WGS) entry which is preliminary data.</text>
</comment>
<proteinExistence type="predicted"/>
<feature type="transmembrane region" description="Helical" evidence="6">
    <location>
        <begin position="126"/>
        <end position="150"/>
    </location>
</feature>
<protein>
    <submittedName>
        <fullName evidence="7">MATE family efflux transporter</fullName>
    </submittedName>
</protein>
<evidence type="ECO:0000256" key="4">
    <source>
        <dbReference type="ARBA" id="ARBA00022989"/>
    </source>
</evidence>
<evidence type="ECO:0000313" key="7">
    <source>
        <dbReference type="EMBL" id="KAB1434391.1"/>
    </source>
</evidence>
<keyword evidence="3 6" id="KW-0812">Transmembrane</keyword>
<keyword evidence="2" id="KW-1003">Cell membrane</keyword>